<dbReference type="GO" id="GO:0046983">
    <property type="term" value="F:protein dimerization activity"/>
    <property type="evidence" value="ECO:0007669"/>
    <property type="project" value="UniProtKB-UniRule"/>
</dbReference>
<dbReference type="Pfam" id="PF13675">
    <property type="entry name" value="PilJ"/>
    <property type="match status" value="1"/>
</dbReference>
<keyword evidence="12 14" id="KW-0902">Two-component regulatory system</keyword>
<dbReference type="GO" id="GO:0005886">
    <property type="term" value="C:plasma membrane"/>
    <property type="evidence" value="ECO:0007669"/>
    <property type="project" value="UniProtKB-SubCell"/>
</dbReference>
<dbReference type="EMBL" id="JXXR01000026">
    <property type="protein sequence ID" value="KJY67697.1"/>
    <property type="molecule type" value="Genomic_DNA"/>
</dbReference>
<evidence type="ECO:0000256" key="7">
    <source>
        <dbReference type="ARBA" id="ARBA00022692"/>
    </source>
</evidence>
<evidence type="ECO:0000256" key="6">
    <source>
        <dbReference type="ARBA" id="ARBA00022679"/>
    </source>
</evidence>
<dbReference type="InterPro" id="IPR050482">
    <property type="entry name" value="Sensor_HK_TwoCompSys"/>
</dbReference>
<protein>
    <recommendedName>
        <fullName evidence="14">Sensor protein</fullName>
        <ecNumber evidence="14">2.7.13.3</ecNumber>
    </recommendedName>
</protein>
<dbReference type="CDD" id="cd06225">
    <property type="entry name" value="HAMP"/>
    <property type="match status" value="1"/>
</dbReference>
<dbReference type="GO" id="GO:0000155">
    <property type="term" value="F:phosphorelay sensor kinase activity"/>
    <property type="evidence" value="ECO:0007669"/>
    <property type="project" value="UniProtKB-UniRule"/>
</dbReference>
<dbReference type="InterPro" id="IPR042295">
    <property type="entry name" value="NarX-like_N_sf"/>
</dbReference>
<dbReference type="Gene3D" id="1.20.120.960">
    <property type="entry name" value="Histidine kinase NarX, sensor domain"/>
    <property type="match status" value="1"/>
</dbReference>
<dbReference type="CDD" id="cd22899">
    <property type="entry name" value="NarQ_sensor"/>
    <property type="match status" value="1"/>
</dbReference>
<dbReference type="RefSeq" id="WP_045987285.1">
    <property type="nucleotide sequence ID" value="NZ_CP063052.1"/>
</dbReference>
<dbReference type="Gene3D" id="1.20.5.1930">
    <property type="match status" value="1"/>
</dbReference>
<dbReference type="Pfam" id="PF00672">
    <property type="entry name" value="HAMP"/>
    <property type="match status" value="1"/>
</dbReference>
<dbReference type="CDD" id="cd16917">
    <property type="entry name" value="HATPase_UhpB-NarQ-NarX-like"/>
    <property type="match status" value="1"/>
</dbReference>
<keyword evidence="4 14" id="KW-0997">Cell inner membrane</keyword>
<keyword evidence="11" id="KW-1133">Transmembrane helix</keyword>
<evidence type="ECO:0000256" key="1">
    <source>
        <dbReference type="ARBA" id="ARBA00000085"/>
    </source>
</evidence>
<proteinExistence type="predicted"/>
<keyword evidence="9 14" id="KW-0418">Kinase</keyword>
<evidence type="ECO:0000256" key="12">
    <source>
        <dbReference type="ARBA" id="ARBA00023012"/>
    </source>
</evidence>
<dbReference type="PANTHER" id="PTHR24421:SF10">
    <property type="entry name" value="NITRATE_NITRITE SENSOR PROTEIN NARQ"/>
    <property type="match status" value="1"/>
</dbReference>
<dbReference type="PROSITE" id="PS50885">
    <property type="entry name" value="HAMP"/>
    <property type="match status" value="1"/>
</dbReference>
<dbReference type="SUPFAM" id="SSF158472">
    <property type="entry name" value="HAMP domain-like"/>
    <property type="match status" value="1"/>
</dbReference>
<organism evidence="15">
    <name type="scientific">Vibrio coralliilyticus</name>
    <dbReference type="NCBI Taxonomy" id="190893"/>
    <lineage>
        <taxon>Bacteria</taxon>
        <taxon>Pseudomonadati</taxon>
        <taxon>Pseudomonadota</taxon>
        <taxon>Gammaproteobacteria</taxon>
        <taxon>Vibrionales</taxon>
        <taxon>Vibrionaceae</taxon>
        <taxon>Vibrio</taxon>
    </lineage>
</organism>
<evidence type="ECO:0000256" key="2">
    <source>
        <dbReference type="ARBA" id="ARBA00004429"/>
    </source>
</evidence>
<dbReference type="InterPro" id="IPR003660">
    <property type="entry name" value="HAMP_dom"/>
</dbReference>
<evidence type="ECO:0000256" key="11">
    <source>
        <dbReference type="ARBA" id="ARBA00022989"/>
    </source>
</evidence>
<comment type="catalytic activity">
    <reaction evidence="1 14">
        <text>ATP + protein L-histidine = ADP + protein N-phospho-L-histidine.</text>
        <dbReference type="EC" id="2.7.13.3"/>
    </reaction>
</comment>
<evidence type="ECO:0000256" key="4">
    <source>
        <dbReference type="ARBA" id="ARBA00022519"/>
    </source>
</evidence>
<keyword evidence="5" id="KW-0597">Phosphoprotein</keyword>
<keyword evidence="13 14" id="KW-0472">Membrane</keyword>
<dbReference type="NCBIfam" id="NF008184">
    <property type="entry name" value="PRK10935.1"/>
    <property type="match status" value="1"/>
</dbReference>
<keyword evidence="8 14" id="KW-0547">Nucleotide-binding</keyword>
<evidence type="ECO:0000256" key="3">
    <source>
        <dbReference type="ARBA" id="ARBA00022475"/>
    </source>
</evidence>
<sequence length="577" mass="64732">MFKSVKKSVTSTIAKAMVLILSLSIATTSFAIITLASSLNDAEAVNVAGSMRMQSYRLAHDIQIMSVDYAAHIDMFERSIYSPSMKALQSWTVPEDITHDYYRLIIRWHELKEVLGSHDRERYLILVAGFVNQIDAFVFKLQNFSEQKLIKLAWAGGMGLGGILIVSIFVVHYIRKQIVKPLNALVFASEQIQSRSFDVSLSVSSDNEMGILTRTFNNMAADLGKLYRGLEHAVNEKTQKLQHANNSLQVLYNSSQELTASRITQENFEAILQHLASLEGIRAVRLEIREKGEKTLTLTEGEECLGCDSDCQRKALSLDGQELGTLYWKVTLPCPDPALIDNFVQIISRAIYYNQAQRQAEQLLLMEERATIARELHDSLAQALSYLKIQVSLLKRGMSKLPESAQLEKTQPILLELDTGLSSAYTQLRELLTTFRLTIKEGSFGHALQEMTVQLGEQTESDIVLINELSSIELDANQQVHLLQLIREATINAIKHAQASTIEIQCCENDTTVTVSVKDDGVGFDKSVEKVNHYGLSIMKERASRLNGQLQVKTAIHSGCEILLEYPKIKEHNIDRV</sequence>
<reference evidence="15" key="1">
    <citation type="journal article" date="2015" name="BMC Genomics">
        <title>Genome mining reveals unlocked bioactive potential of marine Gram-negative bacteria.</title>
        <authorList>
            <person name="Machado H."/>
            <person name="Sonnenschein E.C."/>
            <person name="Melchiorsen J."/>
            <person name="Gram L."/>
        </authorList>
    </citation>
    <scope>NUCLEOTIDE SEQUENCE</scope>
    <source>
        <strain evidence="15">S2052</strain>
    </source>
</reference>
<evidence type="ECO:0000313" key="15">
    <source>
        <dbReference type="EMBL" id="KJY67697.1"/>
    </source>
</evidence>
<dbReference type="Pfam" id="PF07730">
    <property type="entry name" value="HisKA_3"/>
    <property type="match status" value="1"/>
</dbReference>
<dbReference type="InterPro" id="IPR029095">
    <property type="entry name" value="NarX-like_N"/>
</dbReference>
<dbReference type="AlphaFoldDB" id="A0A7M2K4T4"/>
<comment type="subcellular location">
    <subcellularLocation>
        <location evidence="2">Cell inner membrane</location>
        <topology evidence="2">Multi-pass membrane protein</topology>
    </subcellularLocation>
</comment>
<dbReference type="InterPro" id="IPR016380">
    <property type="entry name" value="Sig_transdc_His_kin_NarX/NarQ"/>
</dbReference>
<evidence type="ECO:0000256" key="5">
    <source>
        <dbReference type="ARBA" id="ARBA00022553"/>
    </source>
</evidence>
<dbReference type="GO" id="GO:0005524">
    <property type="term" value="F:ATP binding"/>
    <property type="evidence" value="ECO:0007669"/>
    <property type="project" value="UniProtKB-UniRule"/>
</dbReference>
<keyword evidence="7" id="KW-0812">Transmembrane</keyword>
<dbReference type="SMART" id="SM00387">
    <property type="entry name" value="HATPase_c"/>
    <property type="match status" value="1"/>
</dbReference>
<dbReference type="InterPro" id="IPR036890">
    <property type="entry name" value="HATPase_C_sf"/>
</dbReference>
<dbReference type="InterPro" id="IPR003594">
    <property type="entry name" value="HATPase_dom"/>
</dbReference>
<dbReference type="Pfam" id="PF02518">
    <property type="entry name" value="HATPase_c"/>
    <property type="match status" value="1"/>
</dbReference>
<dbReference type="PIRSF" id="PIRSF003167">
    <property type="entry name" value="STHK_NarX/NarQ"/>
    <property type="match status" value="1"/>
</dbReference>
<dbReference type="PANTHER" id="PTHR24421">
    <property type="entry name" value="NITRATE/NITRITE SENSOR PROTEIN NARX-RELATED"/>
    <property type="match status" value="1"/>
</dbReference>
<dbReference type="Gene3D" id="6.10.340.10">
    <property type="match status" value="1"/>
</dbReference>
<evidence type="ECO:0000256" key="9">
    <source>
        <dbReference type="ARBA" id="ARBA00022777"/>
    </source>
</evidence>
<evidence type="ECO:0000256" key="10">
    <source>
        <dbReference type="ARBA" id="ARBA00022840"/>
    </source>
</evidence>
<gene>
    <name evidence="15" type="ORF">TW71_22160</name>
</gene>
<evidence type="ECO:0000256" key="8">
    <source>
        <dbReference type="ARBA" id="ARBA00022741"/>
    </source>
</evidence>
<keyword evidence="3 14" id="KW-1003">Cell membrane</keyword>
<dbReference type="Gene3D" id="3.30.565.10">
    <property type="entry name" value="Histidine kinase-like ATPase, C-terminal domain"/>
    <property type="match status" value="1"/>
</dbReference>
<dbReference type="InterPro" id="IPR011712">
    <property type="entry name" value="Sig_transdc_His_kin_sub3_dim/P"/>
</dbReference>
<keyword evidence="10 14" id="KW-0067">ATP-binding</keyword>
<dbReference type="PROSITE" id="PS50109">
    <property type="entry name" value="HIS_KIN"/>
    <property type="match status" value="1"/>
</dbReference>
<name>A0A7M2K4T4_9VIBR</name>
<accession>A0A7M2K4T4</accession>
<evidence type="ECO:0000256" key="14">
    <source>
        <dbReference type="PIRNR" id="PIRNR003167"/>
    </source>
</evidence>
<evidence type="ECO:0000256" key="13">
    <source>
        <dbReference type="ARBA" id="ARBA00023136"/>
    </source>
</evidence>
<comment type="caution">
    <text evidence="15">The sequence shown here is derived from an EMBL/GenBank/DDBJ whole genome shotgun (WGS) entry which is preliminary data.</text>
</comment>
<dbReference type="SUPFAM" id="SSF55874">
    <property type="entry name" value="ATPase domain of HSP90 chaperone/DNA topoisomerase II/histidine kinase"/>
    <property type="match status" value="1"/>
</dbReference>
<dbReference type="SMART" id="SM00304">
    <property type="entry name" value="HAMP"/>
    <property type="match status" value="1"/>
</dbReference>
<dbReference type="InterPro" id="IPR005467">
    <property type="entry name" value="His_kinase_dom"/>
</dbReference>
<dbReference type="EC" id="2.7.13.3" evidence="14"/>
<keyword evidence="6 14" id="KW-0808">Transferase</keyword>